<feature type="region of interest" description="Disordered" evidence="7">
    <location>
        <begin position="1"/>
        <end position="20"/>
    </location>
</feature>
<evidence type="ECO:0000256" key="7">
    <source>
        <dbReference type="SAM" id="MobiDB-lite"/>
    </source>
</evidence>
<dbReference type="Gene3D" id="3.90.79.10">
    <property type="entry name" value="Nucleoside Triphosphate Pyrophosphohydrolase"/>
    <property type="match status" value="1"/>
</dbReference>
<feature type="domain" description="Nudix hydrolase" evidence="8">
    <location>
        <begin position="32"/>
        <end position="222"/>
    </location>
</feature>
<accession>A0ABU0IQ01</accession>
<dbReference type="Proteomes" id="UP001228905">
    <property type="component" value="Unassembled WGS sequence"/>
</dbReference>
<dbReference type="CDD" id="cd18870">
    <property type="entry name" value="NUDIX_AcylCoAdiphos_Nudt19"/>
    <property type="match status" value="1"/>
</dbReference>
<evidence type="ECO:0000313" key="9">
    <source>
        <dbReference type="EMBL" id="MDQ0464091.1"/>
    </source>
</evidence>
<evidence type="ECO:0000313" key="10">
    <source>
        <dbReference type="Proteomes" id="UP001228905"/>
    </source>
</evidence>
<keyword evidence="10" id="KW-1185">Reference proteome</keyword>
<protein>
    <submittedName>
        <fullName evidence="9">8-oxo-dGTP pyrophosphatase MutT (NUDIX family)</fullName>
    </submittedName>
</protein>
<keyword evidence="5" id="KW-0460">Magnesium</keyword>
<dbReference type="InterPro" id="IPR039121">
    <property type="entry name" value="NUDT19"/>
</dbReference>
<dbReference type="InterPro" id="IPR000086">
    <property type="entry name" value="NUDIX_hydrolase_dom"/>
</dbReference>
<evidence type="ECO:0000256" key="3">
    <source>
        <dbReference type="ARBA" id="ARBA00022723"/>
    </source>
</evidence>
<name>A0ABU0IQ01_9CAUL</name>
<proteinExistence type="predicted"/>
<evidence type="ECO:0000256" key="4">
    <source>
        <dbReference type="ARBA" id="ARBA00022801"/>
    </source>
</evidence>
<comment type="cofactor">
    <cofactor evidence="1">
        <name>Mn(2+)</name>
        <dbReference type="ChEBI" id="CHEBI:29035"/>
    </cofactor>
</comment>
<comment type="caution">
    <text evidence="9">The sequence shown here is derived from an EMBL/GenBank/DDBJ whole genome shotgun (WGS) entry which is preliminary data.</text>
</comment>
<evidence type="ECO:0000256" key="2">
    <source>
        <dbReference type="ARBA" id="ARBA00001946"/>
    </source>
</evidence>
<evidence type="ECO:0000256" key="1">
    <source>
        <dbReference type="ARBA" id="ARBA00001936"/>
    </source>
</evidence>
<evidence type="ECO:0000256" key="6">
    <source>
        <dbReference type="ARBA" id="ARBA00023211"/>
    </source>
</evidence>
<dbReference type="EMBL" id="JAUSVS010000002">
    <property type="protein sequence ID" value="MDQ0464091.1"/>
    <property type="molecule type" value="Genomic_DNA"/>
</dbReference>
<reference evidence="9 10" key="1">
    <citation type="submission" date="2023-07" db="EMBL/GenBank/DDBJ databases">
        <title>Genomic Encyclopedia of Type Strains, Phase IV (KMG-IV): sequencing the most valuable type-strain genomes for metagenomic binning, comparative biology and taxonomic classification.</title>
        <authorList>
            <person name="Goeker M."/>
        </authorList>
    </citation>
    <scope>NUCLEOTIDE SEQUENCE [LARGE SCALE GENOMIC DNA]</scope>
    <source>
        <strain evidence="9 10">DSM 18695</strain>
    </source>
</reference>
<sequence>MSETKPDPILDPNYDPRSDGAMREAGARLIRPRHAATLIIVRRDGPKPRLMMGRRAQGHAFMPSKWVFPGGRIDRNDFTAPATGELEAETARRLAQTARHASPLLPRALAMAAIRETFEEVGLLLAKPAEPRPGAGPWREFLEAGALPDLSAVRFVARAITPPYRPRRFDARFFMAEAENLISLERRPDCGELDEIAWVDLDEAAALDLPNITRFVVQEVGERLKQPGRPAPFMRFLRGARRLEHL</sequence>
<keyword evidence="4" id="KW-0378">Hydrolase</keyword>
<dbReference type="InterPro" id="IPR015797">
    <property type="entry name" value="NUDIX_hydrolase-like_dom_sf"/>
</dbReference>
<dbReference type="PANTHER" id="PTHR12318:SF0">
    <property type="entry name" value="ACYL-COENZYME A DIPHOSPHATASE NUDT19"/>
    <property type="match status" value="1"/>
</dbReference>
<dbReference type="RefSeq" id="WP_307348486.1">
    <property type="nucleotide sequence ID" value="NZ_JAUSVS010000002.1"/>
</dbReference>
<dbReference type="SUPFAM" id="SSF55811">
    <property type="entry name" value="Nudix"/>
    <property type="match status" value="1"/>
</dbReference>
<evidence type="ECO:0000259" key="8">
    <source>
        <dbReference type="PROSITE" id="PS51462"/>
    </source>
</evidence>
<dbReference type="PROSITE" id="PS51462">
    <property type="entry name" value="NUDIX"/>
    <property type="match status" value="1"/>
</dbReference>
<evidence type="ECO:0000256" key="5">
    <source>
        <dbReference type="ARBA" id="ARBA00022842"/>
    </source>
</evidence>
<dbReference type="PANTHER" id="PTHR12318">
    <property type="entry name" value="TESTOSTERONE-REGULATED PROTEIN RP2"/>
    <property type="match status" value="1"/>
</dbReference>
<keyword evidence="3" id="KW-0479">Metal-binding</keyword>
<gene>
    <name evidence="9" type="ORF">QO010_001862</name>
</gene>
<comment type="cofactor">
    <cofactor evidence="2">
        <name>Mg(2+)</name>
        <dbReference type="ChEBI" id="CHEBI:18420"/>
    </cofactor>
</comment>
<organism evidence="9 10">
    <name type="scientific">Caulobacter ginsengisoli</name>
    <dbReference type="NCBI Taxonomy" id="400775"/>
    <lineage>
        <taxon>Bacteria</taxon>
        <taxon>Pseudomonadati</taxon>
        <taxon>Pseudomonadota</taxon>
        <taxon>Alphaproteobacteria</taxon>
        <taxon>Caulobacterales</taxon>
        <taxon>Caulobacteraceae</taxon>
        <taxon>Caulobacter</taxon>
    </lineage>
</organism>
<keyword evidence="6" id="KW-0464">Manganese</keyword>